<gene>
    <name evidence="2" type="ORF">GA0061070_10593</name>
</gene>
<keyword evidence="3" id="KW-1185">Reference proteome</keyword>
<evidence type="ECO:0000256" key="1">
    <source>
        <dbReference type="SAM" id="Phobius"/>
    </source>
</evidence>
<evidence type="ECO:0000313" key="2">
    <source>
        <dbReference type="EMBL" id="SCC65047.1"/>
    </source>
</evidence>
<name>A0A1C4GA25_9ENTR</name>
<reference evidence="3" key="1">
    <citation type="submission" date="2016-08" db="EMBL/GenBank/DDBJ databases">
        <authorList>
            <person name="Varghese N."/>
            <person name="Submissions Spin"/>
        </authorList>
    </citation>
    <scope>NUCLEOTIDE SEQUENCE [LARGE SCALE GENOMIC DNA]</scope>
    <source>
        <strain evidence="3">REICA_142</strain>
    </source>
</reference>
<dbReference type="AlphaFoldDB" id="A0A1C4GA25"/>
<dbReference type="EMBL" id="FMBC01000059">
    <property type="protein sequence ID" value="SCC65047.1"/>
    <property type="molecule type" value="Genomic_DNA"/>
</dbReference>
<evidence type="ECO:0000313" key="3">
    <source>
        <dbReference type="Proteomes" id="UP000198515"/>
    </source>
</evidence>
<dbReference type="Proteomes" id="UP000198515">
    <property type="component" value="Unassembled WGS sequence"/>
</dbReference>
<organism evidence="2 3">
    <name type="scientific">Kosakonia oryziphila</name>
    <dbReference type="NCBI Taxonomy" id="1005667"/>
    <lineage>
        <taxon>Bacteria</taxon>
        <taxon>Pseudomonadati</taxon>
        <taxon>Pseudomonadota</taxon>
        <taxon>Gammaproteobacteria</taxon>
        <taxon>Enterobacterales</taxon>
        <taxon>Enterobacteriaceae</taxon>
        <taxon>Kosakonia</taxon>
    </lineage>
</organism>
<protein>
    <submittedName>
        <fullName evidence="2">Uncharacterized protein</fullName>
    </submittedName>
</protein>
<proteinExistence type="predicted"/>
<keyword evidence="1" id="KW-0472">Membrane</keyword>
<keyword evidence="1" id="KW-1133">Transmembrane helix</keyword>
<keyword evidence="1" id="KW-0812">Transmembrane</keyword>
<feature type="transmembrane region" description="Helical" evidence="1">
    <location>
        <begin position="67"/>
        <end position="87"/>
    </location>
</feature>
<accession>A0A1C4GA25</accession>
<sequence length="93" mass="10200">MSIEGRFINIWHTEHANPVHAAHQRNQTPGDVFGAVAIGKGARRAALIYQLNHFDMPHFEFSGSHSVALSTAGALLMLLAVGIWFSLAQVKHK</sequence>